<dbReference type="EMBL" id="JACXAA010000016">
    <property type="protein sequence ID" value="MBD2757068.1"/>
    <property type="molecule type" value="Genomic_DNA"/>
</dbReference>
<keyword evidence="2" id="KW-1185">Reference proteome</keyword>
<dbReference type="Proteomes" id="UP000653797">
    <property type="component" value="Unassembled WGS sequence"/>
</dbReference>
<sequence>MSVAEAFGSVASNLAQMAPDKIINLKASDSMSARVEQLVNRKKDGLITVDETAELERFLALDLFISLTKARARIFLAE</sequence>
<gene>
    <name evidence="1" type="ORF">IC230_29580</name>
</gene>
<name>A0A927B876_9BACT</name>
<dbReference type="RefSeq" id="WP_191042688.1">
    <property type="nucleotide sequence ID" value="NZ_JACXAA010000016.1"/>
</dbReference>
<dbReference type="AlphaFoldDB" id="A0A927B876"/>
<reference evidence="1" key="1">
    <citation type="submission" date="2020-09" db="EMBL/GenBank/DDBJ databases">
        <authorList>
            <person name="Kim M.K."/>
        </authorList>
    </citation>
    <scope>NUCLEOTIDE SEQUENCE</scope>
    <source>
        <strain evidence="1">BT704</strain>
    </source>
</reference>
<evidence type="ECO:0000313" key="1">
    <source>
        <dbReference type="EMBL" id="MBD2757068.1"/>
    </source>
</evidence>
<accession>A0A927B876</accession>
<comment type="caution">
    <text evidence="1">The sequence shown here is derived from an EMBL/GenBank/DDBJ whole genome shotgun (WGS) entry which is preliminary data.</text>
</comment>
<proteinExistence type="predicted"/>
<protein>
    <submittedName>
        <fullName evidence="1">Uncharacterized protein</fullName>
    </submittedName>
</protein>
<evidence type="ECO:0000313" key="2">
    <source>
        <dbReference type="Proteomes" id="UP000653797"/>
    </source>
</evidence>
<organism evidence="1 2">
    <name type="scientific">Spirosoma validum</name>
    <dbReference type="NCBI Taxonomy" id="2771355"/>
    <lineage>
        <taxon>Bacteria</taxon>
        <taxon>Pseudomonadati</taxon>
        <taxon>Bacteroidota</taxon>
        <taxon>Cytophagia</taxon>
        <taxon>Cytophagales</taxon>
        <taxon>Cytophagaceae</taxon>
        <taxon>Spirosoma</taxon>
    </lineage>
</organism>